<feature type="region of interest" description="Disordered" evidence="1">
    <location>
        <begin position="256"/>
        <end position="277"/>
    </location>
</feature>
<feature type="compositionally biased region" description="Basic and acidic residues" evidence="1">
    <location>
        <begin position="11"/>
        <end position="21"/>
    </location>
</feature>
<feature type="compositionally biased region" description="Basic and acidic residues" evidence="1">
    <location>
        <begin position="29"/>
        <end position="38"/>
    </location>
</feature>
<keyword evidence="3" id="KW-1185">Reference proteome</keyword>
<feature type="region of interest" description="Disordered" evidence="1">
    <location>
        <begin position="1"/>
        <end position="50"/>
    </location>
</feature>
<gene>
    <name evidence="2" type="ORF">L345_06194</name>
</gene>
<dbReference type="Proteomes" id="UP000018936">
    <property type="component" value="Unassembled WGS sequence"/>
</dbReference>
<proteinExistence type="predicted"/>
<organism evidence="2 3">
    <name type="scientific">Ophiophagus hannah</name>
    <name type="common">King cobra</name>
    <name type="synonym">Naja hannah</name>
    <dbReference type="NCBI Taxonomy" id="8665"/>
    <lineage>
        <taxon>Eukaryota</taxon>
        <taxon>Metazoa</taxon>
        <taxon>Chordata</taxon>
        <taxon>Craniata</taxon>
        <taxon>Vertebrata</taxon>
        <taxon>Euteleostomi</taxon>
        <taxon>Lepidosauria</taxon>
        <taxon>Squamata</taxon>
        <taxon>Bifurcata</taxon>
        <taxon>Unidentata</taxon>
        <taxon>Episquamata</taxon>
        <taxon>Toxicofera</taxon>
        <taxon>Serpentes</taxon>
        <taxon>Colubroidea</taxon>
        <taxon>Elapidae</taxon>
        <taxon>Elapinae</taxon>
        <taxon>Ophiophagus</taxon>
    </lineage>
</organism>
<evidence type="ECO:0000313" key="2">
    <source>
        <dbReference type="EMBL" id="ETE68016.1"/>
    </source>
</evidence>
<protein>
    <submittedName>
        <fullName evidence="2">Uncharacterized protein</fullName>
    </submittedName>
</protein>
<sequence>MRNVSPFAFEHPGRNRKDKEKGKRGREQRRKEGKEEEKRRRKREGKRREGRREIIMRQILGHQQPCCLLPLSPPPDLSWWSSILSLRMLHYKAGSPHKHPGQGERAQQQWELAMPTTPTPTMAHPPWPPKVDHNLDVALNKIEFDTPDLGACALLRSAARRFNSRCTCPPPCPIFSLLQHFAGPWRGLFLASRVLLKARNGPCGDLVWPPHGLFWPAKAPQAGSLIFPAVWARFKHPVGHIQPACLEFDTPIWPTGHPGNKEGPAHDASASKNSSHRALPSSFFTGRGLQLGCHSQKQRLDAHFHWQNTQATTGAPDTNDVKLATPTLAMPPPSPRKIKHNPDAALNAIEFDIPGLT</sequence>
<name>V8P1F9_OPHHA</name>
<comment type="caution">
    <text evidence="2">The sequence shown here is derived from an EMBL/GenBank/DDBJ whole genome shotgun (WGS) entry which is preliminary data.</text>
</comment>
<evidence type="ECO:0000256" key="1">
    <source>
        <dbReference type="SAM" id="MobiDB-lite"/>
    </source>
</evidence>
<evidence type="ECO:0000313" key="3">
    <source>
        <dbReference type="Proteomes" id="UP000018936"/>
    </source>
</evidence>
<reference evidence="2 3" key="1">
    <citation type="journal article" date="2013" name="Proc. Natl. Acad. Sci. U.S.A.">
        <title>The king cobra genome reveals dynamic gene evolution and adaptation in the snake venom system.</title>
        <authorList>
            <person name="Vonk F.J."/>
            <person name="Casewell N.R."/>
            <person name="Henkel C.V."/>
            <person name="Heimberg A.M."/>
            <person name="Jansen H.J."/>
            <person name="McCleary R.J."/>
            <person name="Kerkkamp H.M."/>
            <person name="Vos R.A."/>
            <person name="Guerreiro I."/>
            <person name="Calvete J.J."/>
            <person name="Wuster W."/>
            <person name="Woods A.E."/>
            <person name="Logan J.M."/>
            <person name="Harrison R.A."/>
            <person name="Castoe T.A."/>
            <person name="de Koning A.P."/>
            <person name="Pollock D.D."/>
            <person name="Yandell M."/>
            <person name="Calderon D."/>
            <person name="Renjifo C."/>
            <person name="Currier R.B."/>
            <person name="Salgado D."/>
            <person name="Pla D."/>
            <person name="Sanz L."/>
            <person name="Hyder A.S."/>
            <person name="Ribeiro J.M."/>
            <person name="Arntzen J.W."/>
            <person name="van den Thillart G.E."/>
            <person name="Boetzer M."/>
            <person name="Pirovano W."/>
            <person name="Dirks R.P."/>
            <person name="Spaink H.P."/>
            <person name="Duboule D."/>
            <person name="McGlinn E."/>
            <person name="Kini R.M."/>
            <person name="Richardson M.K."/>
        </authorList>
    </citation>
    <scope>NUCLEOTIDE SEQUENCE</scope>
    <source>
        <tissue evidence="2">Blood</tissue>
    </source>
</reference>
<dbReference type="EMBL" id="AZIM01001123">
    <property type="protein sequence ID" value="ETE68016.1"/>
    <property type="molecule type" value="Genomic_DNA"/>
</dbReference>
<accession>V8P1F9</accession>
<dbReference type="AlphaFoldDB" id="V8P1F9"/>
<feature type="non-terminal residue" evidence="2">
    <location>
        <position position="1"/>
    </location>
</feature>